<dbReference type="OrthoDB" id="4980231at2"/>
<sequence length="112" mass="12029">MPGESVPQELVENLGRIVREIDGVTDLYDARPTPVAAVTSVAMRLTGRGAPEPVVVSSSGDGLTIWVSLAVSENHPAADTCRRVFDVVHDFVAAHVPEDTLRTVRIRVSRIG</sequence>
<protein>
    <submittedName>
        <fullName evidence="1">Uncharacterized protein</fullName>
    </submittedName>
</protein>
<dbReference type="RefSeq" id="WP_134520323.1">
    <property type="nucleotide sequence ID" value="NZ_SOHE01000060.1"/>
</dbReference>
<name>A0A4R8ZWH7_9MICO</name>
<dbReference type="AlphaFoldDB" id="A0A4R8ZWH7"/>
<dbReference type="Proteomes" id="UP000297447">
    <property type="component" value="Unassembled WGS sequence"/>
</dbReference>
<dbReference type="EMBL" id="SOHE01000060">
    <property type="protein sequence ID" value="TFD47821.1"/>
    <property type="molecule type" value="Genomic_DNA"/>
</dbReference>
<comment type="caution">
    <text evidence="1">The sequence shown here is derived from an EMBL/GenBank/DDBJ whole genome shotgun (WGS) entry which is preliminary data.</text>
</comment>
<keyword evidence="2" id="KW-1185">Reference proteome</keyword>
<gene>
    <name evidence="1" type="ORF">E3T55_14815</name>
</gene>
<accession>A0A4R8ZWH7</accession>
<organism evidence="1 2">
    <name type="scientific">Cryobacterium frigoriphilum</name>
    <dbReference type="NCBI Taxonomy" id="1259150"/>
    <lineage>
        <taxon>Bacteria</taxon>
        <taxon>Bacillati</taxon>
        <taxon>Actinomycetota</taxon>
        <taxon>Actinomycetes</taxon>
        <taxon>Micrococcales</taxon>
        <taxon>Microbacteriaceae</taxon>
        <taxon>Cryobacterium</taxon>
    </lineage>
</organism>
<evidence type="ECO:0000313" key="2">
    <source>
        <dbReference type="Proteomes" id="UP000297447"/>
    </source>
</evidence>
<evidence type="ECO:0000313" key="1">
    <source>
        <dbReference type="EMBL" id="TFD47821.1"/>
    </source>
</evidence>
<proteinExistence type="predicted"/>
<reference evidence="1 2" key="1">
    <citation type="submission" date="2019-03" db="EMBL/GenBank/DDBJ databases">
        <title>Genomics of glacier-inhabiting Cryobacterium strains.</title>
        <authorList>
            <person name="Liu Q."/>
            <person name="Xin Y.-H."/>
        </authorList>
    </citation>
    <scope>NUCLEOTIDE SEQUENCE [LARGE SCALE GENOMIC DNA]</scope>
    <source>
        <strain evidence="1 2">Hh14</strain>
    </source>
</reference>